<evidence type="ECO:0000313" key="6">
    <source>
        <dbReference type="EMBL" id="MBE1426221.1"/>
    </source>
</evidence>
<evidence type="ECO:0000256" key="2">
    <source>
        <dbReference type="ARBA" id="ARBA00022448"/>
    </source>
</evidence>
<keyword evidence="2" id="KW-0813">Transport</keyword>
<organism evidence="6 7">
    <name type="scientific">Desulfomicrobium macestii</name>
    <dbReference type="NCBI Taxonomy" id="90731"/>
    <lineage>
        <taxon>Bacteria</taxon>
        <taxon>Pseudomonadati</taxon>
        <taxon>Thermodesulfobacteriota</taxon>
        <taxon>Desulfovibrionia</taxon>
        <taxon>Desulfovibrionales</taxon>
        <taxon>Desulfomicrobiaceae</taxon>
        <taxon>Desulfomicrobium</taxon>
    </lineage>
</organism>
<name>A0ABR9H684_9BACT</name>
<dbReference type="InterPro" id="IPR050095">
    <property type="entry name" value="ECF_ABC_transporter_ATP-bd"/>
</dbReference>
<comment type="similarity">
    <text evidence="1">Belongs to the ABC transporter superfamily.</text>
</comment>
<protein>
    <submittedName>
        <fullName evidence="6">Cobalt/nickel transport system ATP-binding protein</fullName>
    </submittedName>
</protein>
<keyword evidence="7" id="KW-1185">Reference proteome</keyword>
<dbReference type="InterPro" id="IPR003593">
    <property type="entry name" value="AAA+_ATPase"/>
</dbReference>
<dbReference type="GO" id="GO:0005524">
    <property type="term" value="F:ATP binding"/>
    <property type="evidence" value="ECO:0007669"/>
    <property type="project" value="UniProtKB-KW"/>
</dbReference>
<dbReference type="RefSeq" id="WP_192624251.1">
    <property type="nucleotide sequence ID" value="NZ_JADBGG010000023.1"/>
</dbReference>
<sequence>MDMKESPLLALENATVHYPSSPSPALDGVDVALHSGERVCLTGDNGSGKTTLLLALIGLRPLRSGRLLHHGRTVADTRALFTLRKEAGIVFQHAEDQLFSPTVLEDVAFGPLNIGLTPPAARQRALEILESLGVAVLAERMTHTLSGGQKRMVALATALAMRPRLLILDEPTNDLDAKGRAVLEDYLPRSGLTLLVVSHDERFLDALTTRRIHLMEGRITGGSKGL</sequence>
<dbReference type="PROSITE" id="PS00211">
    <property type="entry name" value="ABC_TRANSPORTER_1"/>
    <property type="match status" value="1"/>
</dbReference>
<dbReference type="InterPro" id="IPR027417">
    <property type="entry name" value="P-loop_NTPase"/>
</dbReference>
<dbReference type="Pfam" id="PF00005">
    <property type="entry name" value="ABC_tran"/>
    <property type="match status" value="1"/>
</dbReference>
<evidence type="ECO:0000256" key="1">
    <source>
        <dbReference type="ARBA" id="ARBA00005417"/>
    </source>
</evidence>
<proteinExistence type="inferred from homology"/>
<comment type="caution">
    <text evidence="6">The sequence shown here is derived from an EMBL/GenBank/DDBJ whole genome shotgun (WGS) entry which is preliminary data.</text>
</comment>
<dbReference type="InterPro" id="IPR015856">
    <property type="entry name" value="ABC_transpr_CbiO/EcfA_su"/>
</dbReference>
<dbReference type="Proteomes" id="UP000639010">
    <property type="component" value="Unassembled WGS sequence"/>
</dbReference>
<reference evidence="6 7" key="1">
    <citation type="submission" date="2020-10" db="EMBL/GenBank/DDBJ databases">
        <title>Genomic Encyclopedia of Type Strains, Phase IV (KMG-IV): sequencing the most valuable type-strain genomes for metagenomic binning, comparative biology and taxonomic classification.</title>
        <authorList>
            <person name="Goeker M."/>
        </authorList>
    </citation>
    <scope>NUCLEOTIDE SEQUENCE [LARGE SCALE GENOMIC DNA]</scope>
    <source>
        <strain evidence="6 7">DSM 4194</strain>
    </source>
</reference>
<dbReference type="PANTHER" id="PTHR43553:SF24">
    <property type="entry name" value="ENERGY-COUPLING FACTOR TRANSPORTER ATP-BINDING PROTEIN ECFA1"/>
    <property type="match status" value="1"/>
</dbReference>
<dbReference type="PROSITE" id="PS50893">
    <property type="entry name" value="ABC_TRANSPORTER_2"/>
    <property type="match status" value="1"/>
</dbReference>
<evidence type="ECO:0000256" key="3">
    <source>
        <dbReference type="ARBA" id="ARBA00022741"/>
    </source>
</evidence>
<dbReference type="SUPFAM" id="SSF52540">
    <property type="entry name" value="P-loop containing nucleoside triphosphate hydrolases"/>
    <property type="match status" value="1"/>
</dbReference>
<dbReference type="Gene3D" id="3.40.50.300">
    <property type="entry name" value="P-loop containing nucleotide triphosphate hydrolases"/>
    <property type="match status" value="1"/>
</dbReference>
<dbReference type="PANTHER" id="PTHR43553">
    <property type="entry name" value="HEAVY METAL TRANSPORTER"/>
    <property type="match status" value="1"/>
</dbReference>
<dbReference type="InterPro" id="IPR017871">
    <property type="entry name" value="ABC_transporter-like_CS"/>
</dbReference>
<evidence type="ECO:0000256" key="4">
    <source>
        <dbReference type="ARBA" id="ARBA00022840"/>
    </source>
</evidence>
<dbReference type="EMBL" id="JADBGG010000023">
    <property type="protein sequence ID" value="MBE1426221.1"/>
    <property type="molecule type" value="Genomic_DNA"/>
</dbReference>
<feature type="domain" description="ABC transporter" evidence="5">
    <location>
        <begin position="9"/>
        <end position="226"/>
    </location>
</feature>
<evidence type="ECO:0000259" key="5">
    <source>
        <dbReference type="PROSITE" id="PS50893"/>
    </source>
</evidence>
<dbReference type="CDD" id="cd03225">
    <property type="entry name" value="ABC_cobalt_CbiO_domain1"/>
    <property type="match status" value="1"/>
</dbReference>
<keyword evidence="4 6" id="KW-0067">ATP-binding</keyword>
<gene>
    <name evidence="6" type="ORF">H4684_002885</name>
</gene>
<evidence type="ECO:0000313" key="7">
    <source>
        <dbReference type="Proteomes" id="UP000639010"/>
    </source>
</evidence>
<dbReference type="InterPro" id="IPR003439">
    <property type="entry name" value="ABC_transporter-like_ATP-bd"/>
</dbReference>
<accession>A0ABR9H684</accession>
<dbReference type="SMART" id="SM00382">
    <property type="entry name" value="AAA"/>
    <property type="match status" value="1"/>
</dbReference>
<keyword evidence="3" id="KW-0547">Nucleotide-binding</keyword>